<evidence type="ECO:0000256" key="1">
    <source>
        <dbReference type="SAM" id="MobiDB-lite"/>
    </source>
</evidence>
<feature type="domain" description="RDRP3-5 N-terminal" evidence="2">
    <location>
        <begin position="33"/>
        <end position="97"/>
    </location>
</feature>
<dbReference type="GO" id="GO:0003968">
    <property type="term" value="F:RNA-directed RNA polymerase activity"/>
    <property type="evidence" value="ECO:0007669"/>
    <property type="project" value="InterPro"/>
</dbReference>
<dbReference type="AlphaFoldDB" id="A0A484KIR6"/>
<dbReference type="GO" id="GO:0031380">
    <property type="term" value="C:nuclear RNA-directed RNA polymerase complex"/>
    <property type="evidence" value="ECO:0007669"/>
    <property type="project" value="TreeGrafter"/>
</dbReference>
<protein>
    <recommendedName>
        <fullName evidence="2">RDRP3-5 N-terminal domain-containing protein</fullName>
    </recommendedName>
</protein>
<evidence type="ECO:0000313" key="4">
    <source>
        <dbReference type="Proteomes" id="UP000595140"/>
    </source>
</evidence>
<dbReference type="EMBL" id="OOIL02000262">
    <property type="protein sequence ID" value="VFQ63047.1"/>
    <property type="molecule type" value="Genomic_DNA"/>
</dbReference>
<dbReference type="OrthoDB" id="1743384at2759"/>
<proteinExistence type="predicted"/>
<name>A0A484KIR6_9ASTE</name>
<sequence>MANQLYRAAPMNGHCSPSPTTPPWNGMEEKGFLSQTVEAMVEKICFEQCQEPLDDYAKRALASLGEQASIELLEKISVCTIRKSLSAFIVFMAKKHQNQPSSSAESVSKSPHRSFSALSPCSSSNSTAGNVPFYKSNVRGSGNQKPLYNDAGWTPDSKNSKPKSLSFPMSPQTFSHHARRSEFKERGNTQGISYQLSALSELEFRKFYLILNYIGRNNLEDVVTPEAADDIASIGDQPMASFESYIWSKYGHLCEDCERLRYTDWDSGRTHLYYCNIDSNEECTFKGPYLNAARTHLQQALGDENVLIVRFLGDAPTNPRKIVENGISVGLRCYHFFVFKDEGNKKRNSTEGNGTTIKSYFIRMDTGGNAKQSFILQGKTVHEARCLFMHVHMVSSMAKYVIFSYTVEDCQIPY</sequence>
<dbReference type="PANTHER" id="PTHR23079">
    <property type="entry name" value="RNA-DEPENDENT RNA POLYMERASE"/>
    <property type="match status" value="1"/>
</dbReference>
<dbReference type="InterPro" id="IPR007855">
    <property type="entry name" value="RDRP"/>
</dbReference>
<feature type="region of interest" description="Disordered" evidence="1">
    <location>
        <begin position="135"/>
        <end position="172"/>
    </location>
</feature>
<evidence type="ECO:0000313" key="3">
    <source>
        <dbReference type="EMBL" id="VFQ63047.1"/>
    </source>
</evidence>
<evidence type="ECO:0000259" key="2">
    <source>
        <dbReference type="Pfam" id="PF26249"/>
    </source>
</evidence>
<gene>
    <name evidence="3" type="ORF">CCAM_LOCUS4823</name>
</gene>
<dbReference type="Pfam" id="PF26249">
    <property type="entry name" value="4HB_RdRP3_N"/>
    <property type="match status" value="1"/>
</dbReference>
<accession>A0A484KIR6</accession>
<dbReference type="GO" id="GO:0030422">
    <property type="term" value="P:siRNA processing"/>
    <property type="evidence" value="ECO:0007669"/>
    <property type="project" value="TreeGrafter"/>
</dbReference>
<dbReference type="Proteomes" id="UP000595140">
    <property type="component" value="Unassembled WGS sequence"/>
</dbReference>
<dbReference type="InterPro" id="IPR058697">
    <property type="entry name" value="RDRP3-5_N"/>
</dbReference>
<dbReference type="PANTHER" id="PTHR23079:SF55">
    <property type="entry name" value="RNA-DIRECTED RNA POLYMERASE"/>
    <property type="match status" value="1"/>
</dbReference>
<reference evidence="3 4" key="1">
    <citation type="submission" date="2018-04" db="EMBL/GenBank/DDBJ databases">
        <authorList>
            <person name="Vogel A."/>
        </authorList>
    </citation>
    <scope>NUCLEOTIDE SEQUENCE [LARGE SCALE GENOMIC DNA]</scope>
</reference>
<keyword evidence="4" id="KW-1185">Reference proteome</keyword>
<organism evidence="3 4">
    <name type="scientific">Cuscuta campestris</name>
    <dbReference type="NCBI Taxonomy" id="132261"/>
    <lineage>
        <taxon>Eukaryota</taxon>
        <taxon>Viridiplantae</taxon>
        <taxon>Streptophyta</taxon>
        <taxon>Embryophyta</taxon>
        <taxon>Tracheophyta</taxon>
        <taxon>Spermatophyta</taxon>
        <taxon>Magnoliopsida</taxon>
        <taxon>eudicotyledons</taxon>
        <taxon>Gunneridae</taxon>
        <taxon>Pentapetalae</taxon>
        <taxon>asterids</taxon>
        <taxon>lamiids</taxon>
        <taxon>Solanales</taxon>
        <taxon>Convolvulaceae</taxon>
        <taxon>Cuscuteae</taxon>
        <taxon>Cuscuta</taxon>
        <taxon>Cuscuta subgen. Grammica</taxon>
        <taxon>Cuscuta sect. Cleistogrammica</taxon>
    </lineage>
</organism>